<dbReference type="Proteomes" id="UP000616499">
    <property type="component" value="Unassembled WGS sequence"/>
</dbReference>
<comment type="caution">
    <text evidence="1">The sequence shown here is derived from an EMBL/GenBank/DDBJ whole genome shotgun (WGS) entry which is preliminary data.</text>
</comment>
<accession>A0ABQ2H135</accession>
<keyword evidence="2" id="KW-1185">Reference proteome</keyword>
<organism evidence="1 2">
    <name type="scientific">Pseudomonas asuensis</name>
    <dbReference type="NCBI Taxonomy" id="1825787"/>
    <lineage>
        <taxon>Bacteria</taxon>
        <taxon>Pseudomonadati</taxon>
        <taxon>Pseudomonadota</taxon>
        <taxon>Gammaproteobacteria</taxon>
        <taxon>Pseudomonadales</taxon>
        <taxon>Pseudomonadaceae</taxon>
        <taxon>Pseudomonas</taxon>
    </lineage>
</organism>
<proteinExistence type="predicted"/>
<evidence type="ECO:0000313" key="1">
    <source>
        <dbReference type="EMBL" id="GGM22027.1"/>
    </source>
</evidence>
<protein>
    <submittedName>
        <fullName evidence="1">Uncharacterized protein</fullName>
    </submittedName>
</protein>
<evidence type="ECO:0000313" key="2">
    <source>
        <dbReference type="Proteomes" id="UP000616499"/>
    </source>
</evidence>
<reference evidence="2" key="1">
    <citation type="journal article" date="2019" name="Int. J. Syst. Evol. Microbiol.">
        <title>The Global Catalogue of Microorganisms (GCM) 10K type strain sequencing project: providing services to taxonomists for standard genome sequencing and annotation.</title>
        <authorList>
            <consortium name="The Broad Institute Genomics Platform"/>
            <consortium name="The Broad Institute Genome Sequencing Center for Infectious Disease"/>
            <person name="Wu L."/>
            <person name="Ma J."/>
        </authorList>
    </citation>
    <scope>NUCLEOTIDE SEQUENCE [LARGE SCALE GENOMIC DNA]</scope>
    <source>
        <strain evidence="2">JCM 13501</strain>
    </source>
</reference>
<name>A0ABQ2H135_9PSED</name>
<dbReference type="EMBL" id="BMNW01000008">
    <property type="protein sequence ID" value="GGM22027.1"/>
    <property type="molecule type" value="Genomic_DNA"/>
</dbReference>
<sequence length="55" mass="5751">MAAMAIKTIKLLGTEPETLSLYLCASFRAKAAVAFPVETGNAQACSLGHREALAL</sequence>
<gene>
    <name evidence="1" type="ORF">GCM10009425_36100</name>
</gene>